<sequence>MSQKVEENLHKPEQKKRLTHVWRNSHGRWCSLLKTTNKSVTDSLSTFDVEHSGTIVTLKPVAHYPDPFLGGQNHLVLCETLNHLNEPTKNRAKCKTIMDKIAHQQPWFGIKQEYLLMTKEFRSLDQTKRSESNFCAFDAVGKSFAEKHYEMCQNASLKITNLYAGKTEGSWIFHIGPCEGIAMGDELWIARYLLHRTAEQFGVVVTLDPKPAVTMGDWNVEGCHTKISTAAMRAENGLTVIKSAMTKLAAVDKFTWGVANSAASVRIPRQVAAEKKGYLEDRRPSSNCDPYTVTAAIGEIFLPSEFVDPAATQQSDAIDDDLRDTTPASNDDDL</sequence>
<name>A0AC34RH74_9BILA</name>
<organism evidence="1 2">
    <name type="scientific">Panagrolaimus sp. JU765</name>
    <dbReference type="NCBI Taxonomy" id="591449"/>
    <lineage>
        <taxon>Eukaryota</taxon>
        <taxon>Metazoa</taxon>
        <taxon>Ecdysozoa</taxon>
        <taxon>Nematoda</taxon>
        <taxon>Chromadorea</taxon>
        <taxon>Rhabditida</taxon>
        <taxon>Tylenchina</taxon>
        <taxon>Panagrolaimomorpha</taxon>
        <taxon>Panagrolaimoidea</taxon>
        <taxon>Panagrolaimidae</taxon>
        <taxon>Panagrolaimus</taxon>
    </lineage>
</organism>
<reference evidence="2" key="1">
    <citation type="submission" date="2022-11" db="UniProtKB">
        <authorList>
            <consortium name="WormBaseParasite"/>
        </authorList>
    </citation>
    <scope>IDENTIFICATION</scope>
</reference>
<proteinExistence type="predicted"/>
<dbReference type="Proteomes" id="UP000887576">
    <property type="component" value="Unplaced"/>
</dbReference>
<protein>
    <submittedName>
        <fullName evidence="2">GS catalytic domain-containing protein</fullName>
    </submittedName>
</protein>
<evidence type="ECO:0000313" key="1">
    <source>
        <dbReference type="Proteomes" id="UP000887576"/>
    </source>
</evidence>
<accession>A0AC34RH74</accession>
<evidence type="ECO:0000313" key="2">
    <source>
        <dbReference type="WBParaSite" id="JU765_v2.g6741.t1"/>
    </source>
</evidence>
<dbReference type="WBParaSite" id="JU765_v2.g6741.t1">
    <property type="protein sequence ID" value="JU765_v2.g6741.t1"/>
    <property type="gene ID" value="JU765_v2.g6741"/>
</dbReference>